<dbReference type="Proteomes" id="UP000280834">
    <property type="component" value="Unassembled WGS sequence"/>
</dbReference>
<evidence type="ECO:0000313" key="3">
    <source>
        <dbReference type="WBParaSite" id="BTMF_0000196101-mRNA-1"/>
    </source>
</evidence>
<proteinExistence type="predicted"/>
<evidence type="ECO:0000313" key="1">
    <source>
        <dbReference type="EMBL" id="VDO09889.1"/>
    </source>
</evidence>
<organism evidence="3">
    <name type="scientific">Brugia timori</name>
    <dbReference type="NCBI Taxonomy" id="42155"/>
    <lineage>
        <taxon>Eukaryota</taxon>
        <taxon>Metazoa</taxon>
        <taxon>Ecdysozoa</taxon>
        <taxon>Nematoda</taxon>
        <taxon>Chromadorea</taxon>
        <taxon>Rhabditida</taxon>
        <taxon>Spirurina</taxon>
        <taxon>Spiruromorpha</taxon>
        <taxon>Filarioidea</taxon>
        <taxon>Onchocercidae</taxon>
        <taxon>Brugia</taxon>
    </lineage>
</organism>
<dbReference type="AlphaFoldDB" id="A0A0R3Q6K7"/>
<dbReference type="WBParaSite" id="BTMF_0000196101-mRNA-1">
    <property type="protein sequence ID" value="BTMF_0000196101-mRNA-1"/>
    <property type="gene ID" value="BTMF_0000196101"/>
</dbReference>
<name>A0A0R3Q6K7_9BILA</name>
<evidence type="ECO:0000313" key="2">
    <source>
        <dbReference type="Proteomes" id="UP000280834"/>
    </source>
</evidence>
<keyword evidence="2" id="KW-1185">Reference proteome</keyword>
<gene>
    <name evidence="1" type="ORF">BTMF_LOCUS1289</name>
</gene>
<protein>
    <submittedName>
        <fullName evidence="1 3">Uncharacterized protein</fullName>
    </submittedName>
</protein>
<reference evidence="3" key="1">
    <citation type="submission" date="2017-02" db="UniProtKB">
        <authorList>
            <consortium name="WormBaseParasite"/>
        </authorList>
    </citation>
    <scope>IDENTIFICATION</scope>
</reference>
<accession>A0A0R3Q6K7</accession>
<reference evidence="1 2" key="2">
    <citation type="submission" date="2018-11" db="EMBL/GenBank/DDBJ databases">
        <authorList>
            <consortium name="Pathogen Informatics"/>
        </authorList>
    </citation>
    <scope>NUCLEOTIDE SEQUENCE [LARGE SCALE GENOMIC DNA]</scope>
</reference>
<sequence length="122" mass="13789">MLFSGSRKEQPFKIRFQSLLRRPNSGGSISMPLFPLKFNTDKDTKLDNAAGTFDTKLLLTSRVVRAGNSICLLAAEHLCRLSRCFFFGDEMIFELGTRRGISVRRLLATRNVRNDSNLVCCL</sequence>
<dbReference type="EMBL" id="UZAG01000911">
    <property type="protein sequence ID" value="VDO09889.1"/>
    <property type="molecule type" value="Genomic_DNA"/>
</dbReference>